<gene>
    <name evidence="8" type="ORF">BLA29_007415</name>
</gene>
<dbReference type="GO" id="GO:0005886">
    <property type="term" value="C:plasma membrane"/>
    <property type="evidence" value="ECO:0007669"/>
    <property type="project" value="UniProtKB-SubCell"/>
</dbReference>
<evidence type="ECO:0000256" key="5">
    <source>
        <dbReference type="ARBA" id="ARBA00023136"/>
    </source>
</evidence>
<evidence type="ECO:0000313" key="8">
    <source>
        <dbReference type="EMBL" id="OTF73837.1"/>
    </source>
</evidence>
<organism evidence="8 9">
    <name type="scientific">Euroglyphus maynei</name>
    <name type="common">Mayne's house dust mite</name>
    <dbReference type="NCBI Taxonomy" id="6958"/>
    <lineage>
        <taxon>Eukaryota</taxon>
        <taxon>Metazoa</taxon>
        <taxon>Ecdysozoa</taxon>
        <taxon>Arthropoda</taxon>
        <taxon>Chelicerata</taxon>
        <taxon>Arachnida</taxon>
        <taxon>Acari</taxon>
        <taxon>Acariformes</taxon>
        <taxon>Sarcoptiformes</taxon>
        <taxon>Astigmata</taxon>
        <taxon>Psoroptidia</taxon>
        <taxon>Analgoidea</taxon>
        <taxon>Pyroglyphidae</taxon>
        <taxon>Pyroglyphinae</taxon>
        <taxon>Euroglyphus</taxon>
    </lineage>
</organism>
<evidence type="ECO:0000256" key="2">
    <source>
        <dbReference type="ARBA" id="ARBA00022475"/>
    </source>
</evidence>
<dbReference type="Proteomes" id="UP000194236">
    <property type="component" value="Unassembled WGS sequence"/>
</dbReference>
<proteinExistence type="predicted"/>
<dbReference type="PANTHER" id="PTHR42643">
    <property type="entry name" value="IONOTROPIC RECEPTOR 20A-RELATED"/>
    <property type="match status" value="1"/>
</dbReference>
<evidence type="ECO:0000256" key="1">
    <source>
        <dbReference type="ARBA" id="ARBA00004651"/>
    </source>
</evidence>
<dbReference type="InterPro" id="IPR052192">
    <property type="entry name" value="Insect_Ionotropic_Sensory_Rcpt"/>
</dbReference>
<keyword evidence="2" id="KW-1003">Cell membrane</keyword>
<evidence type="ECO:0000256" key="4">
    <source>
        <dbReference type="ARBA" id="ARBA00022989"/>
    </source>
</evidence>
<evidence type="ECO:0000256" key="6">
    <source>
        <dbReference type="ARBA" id="ARBA00023170"/>
    </source>
</evidence>
<dbReference type="OrthoDB" id="6501534at2759"/>
<sequence>MNFERILFIPFLNTYWLDRLAFAIRPQQTHVDFDILLRPFHRDVWLCLLATFLLFFIFDYLMNCLFSSESSSSNGYQIYSSNNLCWIDFCLLCRQPYPLLTRLRLSTKICTIIFIFSISALSNNYGGGLCSLLAVPTSLAIDNLNKLADACRANRIIPMSLDPGYFRKLKDTNIYSLREISRTIQSTKNREEAIQKILNHSSDEQPQYAFLYPRERLRFSQLKVGLDSLYVSPDSEVASFFPLHISIPIQPTFKYRREFSQM</sequence>
<dbReference type="Gene3D" id="1.10.287.70">
    <property type="match status" value="1"/>
</dbReference>
<dbReference type="EMBL" id="MUJZ01049837">
    <property type="protein sequence ID" value="OTF73837.1"/>
    <property type="molecule type" value="Genomic_DNA"/>
</dbReference>
<protein>
    <recommendedName>
        <fullName evidence="10">Ionotropic glutamate receptor C-terminal domain-containing protein</fullName>
    </recommendedName>
</protein>
<evidence type="ECO:0008006" key="10">
    <source>
        <dbReference type="Google" id="ProtNLM"/>
    </source>
</evidence>
<evidence type="ECO:0000256" key="7">
    <source>
        <dbReference type="ARBA" id="ARBA00023180"/>
    </source>
</evidence>
<accession>A0A1Y3B0T9</accession>
<reference evidence="8 9" key="1">
    <citation type="submission" date="2017-03" db="EMBL/GenBank/DDBJ databases">
        <title>Genome Survey of Euroglyphus maynei.</title>
        <authorList>
            <person name="Arlian L.G."/>
            <person name="Morgan M.S."/>
            <person name="Rider S.D."/>
        </authorList>
    </citation>
    <scope>NUCLEOTIDE SEQUENCE [LARGE SCALE GENOMIC DNA]</scope>
    <source>
        <strain evidence="8">Arlian Lab</strain>
        <tissue evidence="8">Whole body</tissue>
    </source>
</reference>
<keyword evidence="6" id="KW-0675">Receptor</keyword>
<comment type="caution">
    <text evidence="8">The sequence shown here is derived from an EMBL/GenBank/DDBJ whole genome shotgun (WGS) entry which is preliminary data.</text>
</comment>
<comment type="subcellular location">
    <subcellularLocation>
        <location evidence="1">Cell membrane</location>
        <topology evidence="1">Multi-pass membrane protein</topology>
    </subcellularLocation>
</comment>
<keyword evidence="3" id="KW-0812">Transmembrane</keyword>
<name>A0A1Y3B0T9_EURMA</name>
<dbReference type="PANTHER" id="PTHR42643:SF24">
    <property type="entry name" value="IONOTROPIC RECEPTOR 60A"/>
    <property type="match status" value="1"/>
</dbReference>
<keyword evidence="7" id="KW-0325">Glycoprotein</keyword>
<keyword evidence="9" id="KW-1185">Reference proteome</keyword>
<dbReference type="AlphaFoldDB" id="A0A1Y3B0T9"/>
<keyword evidence="5" id="KW-0472">Membrane</keyword>
<evidence type="ECO:0000256" key="3">
    <source>
        <dbReference type="ARBA" id="ARBA00022692"/>
    </source>
</evidence>
<keyword evidence="4" id="KW-1133">Transmembrane helix</keyword>
<evidence type="ECO:0000313" key="9">
    <source>
        <dbReference type="Proteomes" id="UP000194236"/>
    </source>
</evidence>